<dbReference type="InterPro" id="IPR035906">
    <property type="entry name" value="MetI-like_sf"/>
</dbReference>
<keyword evidence="4 7" id="KW-0812">Transmembrane</keyword>
<keyword evidence="2 7" id="KW-0813">Transport</keyword>
<reference evidence="10" key="1">
    <citation type="submission" date="2017-01" db="EMBL/GenBank/DDBJ databases">
        <authorList>
            <person name="Varghese N."/>
            <person name="Submissions S."/>
        </authorList>
    </citation>
    <scope>NUCLEOTIDE SEQUENCE [LARGE SCALE GENOMIC DNA]</scope>
    <source>
        <strain evidence="10">ATCC 700103</strain>
    </source>
</reference>
<keyword evidence="10" id="KW-1185">Reference proteome</keyword>
<feature type="transmembrane region" description="Helical" evidence="7">
    <location>
        <begin position="12"/>
        <end position="33"/>
    </location>
</feature>
<comment type="subcellular location">
    <subcellularLocation>
        <location evidence="1 7">Cell membrane</location>
        <topology evidence="1 7">Multi-pass membrane protein</topology>
    </subcellularLocation>
</comment>
<name>A0A1N6R2X6_9FIRM</name>
<dbReference type="OrthoDB" id="9794684at2"/>
<feature type="domain" description="ABC transmembrane type-1" evidence="8">
    <location>
        <begin position="72"/>
        <end position="264"/>
    </location>
</feature>
<keyword evidence="3" id="KW-1003">Cell membrane</keyword>
<dbReference type="InterPro" id="IPR000515">
    <property type="entry name" value="MetI-like"/>
</dbReference>
<sequence length="278" mass="31422">MISKKQVFKNLLTYSILIVLSIFVLIPFVLMFLGSFREHVNIIINGALAFPESWSIDNFKEVLIEYNFRYYFINTIIVTVPTVILANIFAIMSAYALAFMEFPFKRTIKLFTTVVGIMIATPFIMIPLYQLMARLNLIDSYLAPILPQVAMSACFATMVLRSFFKGLPKELLEASLVDGATSWQVLWKILVPIAKPAIITSAALTTVWTWNAYLLPLILLQDPAKVTLPVGLMFFKGRYTTNIPLMLTGTTITSVPMIIFYLIFQRHLVKGLSQGVLD</sequence>
<dbReference type="Gene3D" id="1.10.3720.10">
    <property type="entry name" value="MetI-like"/>
    <property type="match status" value="1"/>
</dbReference>
<evidence type="ECO:0000256" key="2">
    <source>
        <dbReference type="ARBA" id="ARBA00022448"/>
    </source>
</evidence>
<evidence type="ECO:0000256" key="7">
    <source>
        <dbReference type="RuleBase" id="RU363032"/>
    </source>
</evidence>
<feature type="transmembrane region" description="Helical" evidence="7">
    <location>
        <begin position="110"/>
        <end position="129"/>
    </location>
</feature>
<keyword evidence="5 7" id="KW-1133">Transmembrane helix</keyword>
<dbReference type="SUPFAM" id="SSF161098">
    <property type="entry name" value="MetI-like"/>
    <property type="match status" value="1"/>
</dbReference>
<evidence type="ECO:0000256" key="3">
    <source>
        <dbReference type="ARBA" id="ARBA00022475"/>
    </source>
</evidence>
<evidence type="ECO:0000256" key="1">
    <source>
        <dbReference type="ARBA" id="ARBA00004651"/>
    </source>
</evidence>
<feature type="transmembrane region" description="Helical" evidence="7">
    <location>
        <begin position="71"/>
        <end position="98"/>
    </location>
</feature>
<dbReference type="EMBL" id="FTNC01000002">
    <property type="protein sequence ID" value="SIQ22986.1"/>
    <property type="molecule type" value="Genomic_DNA"/>
</dbReference>
<comment type="similarity">
    <text evidence="7">Belongs to the binding-protein-dependent transport system permease family.</text>
</comment>
<dbReference type="STRING" id="56779.SAMN05421834_102135"/>
<evidence type="ECO:0000256" key="6">
    <source>
        <dbReference type="ARBA" id="ARBA00023136"/>
    </source>
</evidence>
<evidence type="ECO:0000256" key="4">
    <source>
        <dbReference type="ARBA" id="ARBA00022692"/>
    </source>
</evidence>
<dbReference type="PANTHER" id="PTHR43744:SF12">
    <property type="entry name" value="ABC TRANSPORTER PERMEASE PROTEIN MG189-RELATED"/>
    <property type="match status" value="1"/>
</dbReference>
<evidence type="ECO:0000313" key="9">
    <source>
        <dbReference type="EMBL" id="SIQ22986.1"/>
    </source>
</evidence>
<dbReference type="CDD" id="cd06261">
    <property type="entry name" value="TM_PBP2"/>
    <property type="match status" value="1"/>
</dbReference>
<dbReference type="Pfam" id="PF00528">
    <property type="entry name" value="BPD_transp_1"/>
    <property type="match status" value="1"/>
</dbReference>
<keyword evidence="6 7" id="KW-0472">Membrane</keyword>
<evidence type="ECO:0000256" key="5">
    <source>
        <dbReference type="ARBA" id="ARBA00022989"/>
    </source>
</evidence>
<feature type="transmembrane region" description="Helical" evidence="7">
    <location>
        <begin position="141"/>
        <end position="164"/>
    </location>
</feature>
<proteinExistence type="inferred from homology"/>
<dbReference type="PANTHER" id="PTHR43744">
    <property type="entry name" value="ABC TRANSPORTER PERMEASE PROTEIN MG189-RELATED-RELATED"/>
    <property type="match status" value="1"/>
</dbReference>
<dbReference type="GO" id="GO:0055085">
    <property type="term" value="P:transmembrane transport"/>
    <property type="evidence" value="ECO:0007669"/>
    <property type="project" value="InterPro"/>
</dbReference>
<protein>
    <submittedName>
        <fullName evidence="9">Carbohydrate ABC transporter membrane protein 2, CUT1 family</fullName>
    </submittedName>
</protein>
<evidence type="ECO:0000259" key="8">
    <source>
        <dbReference type="PROSITE" id="PS50928"/>
    </source>
</evidence>
<accession>A0A1N6R2X6</accession>
<dbReference type="PROSITE" id="PS50928">
    <property type="entry name" value="ABC_TM1"/>
    <property type="match status" value="1"/>
</dbReference>
<dbReference type="Proteomes" id="UP000185669">
    <property type="component" value="Unassembled WGS sequence"/>
</dbReference>
<organism evidence="9 10">
    <name type="scientific">Halanaerobium kushneri</name>
    <dbReference type="NCBI Taxonomy" id="56779"/>
    <lineage>
        <taxon>Bacteria</taxon>
        <taxon>Bacillati</taxon>
        <taxon>Bacillota</taxon>
        <taxon>Clostridia</taxon>
        <taxon>Halanaerobiales</taxon>
        <taxon>Halanaerobiaceae</taxon>
        <taxon>Halanaerobium</taxon>
    </lineage>
</organism>
<dbReference type="GO" id="GO:0005886">
    <property type="term" value="C:plasma membrane"/>
    <property type="evidence" value="ECO:0007669"/>
    <property type="project" value="UniProtKB-SubCell"/>
</dbReference>
<feature type="transmembrane region" description="Helical" evidence="7">
    <location>
        <begin position="185"/>
        <end position="210"/>
    </location>
</feature>
<dbReference type="AlphaFoldDB" id="A0A1N6R2X6"/>
<gene>
    <name evidence="9" type="ORF">SAMN05421834_102135</name>
</gene>
<dbReference type="RefSeq" id="WP_076543807.1">
    <property type="nucleotide sequence ID" value="NZ_FTNC01000002.1"/>
</dbReference>
<evidence type="ECO:0000313" key="10">
    <source>
        <dbReference type="Proteomes" id="UP000185669"/>
    </source>
</evidence>
<feature type="transmembrane region" description="Helical" evidence="7">
    <location>
        <begin position="243"/>
        <end position="264"/>
    </location>
</feature>